<feature type="domain" description="C2H2-type" evidence="6">
    <location>
        <begin position="119"/>
        <end position="147"/>
    </location>
</feature>
<evidence type="ECO:0000259" key="6">
    <source>
        <dbReference type="PROSITE" id="PS50157"/>
    </source>
</evidence>
<accession>C3XYP0</accession>
<dbReference type="Gene3D" id="1.10.533.10">
    <property type="entry name" value="Death Domain, Fas"/>
    <property type="match status" value="1"/>
</dbReference>
<feature type="domain" description="C2H2-type" evidence="6">
    <location>
        <begin position="148"/>
        <end position="166"/>
    </location>
</feature>
<feature type="region of interest" description="Disordered" evidence="3">
    <location>
        <begin position="843"/>
        <end position="1026"/>
    </location>
</feature>
<dbReference type="GO" id="GO:0007165">
    <property type="term" value="P:signal transduction"/>
    <property type="evidence" value="ECO:0007669"/>
    <property type="project" value="InterPro"/>
</dbReference>
<dbReference type="PANTHER" id="PTHR43941:SF1">
    <property type="entry name" value="STRUCTURAL MAINTENANCE OF CHROMOSOMES PROTEIN 2"/>
    <property type="match status" value="1"/>
</dbReference>
<keyword evidence="1" id="KW-0862">Zinc</keyword>
<dbReference type="InParanoid" id="C3XYP0"/>
<keyword evidence="4" id="KW-0732">Signal</keyword>
<feature type="domain" description="Death" evidence="5">
    <location>
        <begin position="748"/>
        <end position="815"/>
    </location>
</feature>
<dbReference type="SUPFAM" id="SSF57997">
    <property type="entry name" value="Tropomyosin"/>
    <property type="match status" value="1"/>
</dbReference>
<dbReference type="PANTHER" id="PTHR43941">
    <property type="entry name" value="STRUCTURAL MAINTENANCE OF CHROMOSOMES PROTEIN 2"/>
    <property type="match status" value="1"/>
</dbReference>
<evidence type="ECO:0008006" key="8">
    <source>
        <dbReference type="Google" id="ProtNLM"/>
    </source>
</evidence>
<dbReference type="InterPro" id="IPR000488">
    <property type="entry name" value="Death_dom"/>
</dbReference>
<evidence type="ECO:0000256" key="3">
    <source>
        <dbReference type="SAM" id="MobiDB-lite"/>
    </source>
</evidence>
<protein>
    <recommendedName>
        <fullName evidence="8">Death domain-containing protein</fullName>
    </recommendedName>
</protein>
<feature type="compositionally biased region" description="Basic and acidic residues" evidence="3">
    <location>
        <begin position="877"/>
        <end position="981"/>
    </location>
</feature>
<dbReference type="Pfam" id="PF00531">
    <property type="entry name" value="Death"/>
    <property type="match status" value="1"/>
</dbReference>
<evidence type="ECO:0000256" key="2">
    <source>
        <dbReference type="SAM" id="Coils"/>
    </source>
</evidence>
<dbReference type="SUPFAM" id="SSF47986">
    <property type="entry name" value="DEATH domain"/>
    <property type="match status" value="1"/>
</dbReference>
<dbReference type="InterPro" id="IPR013087">
    <property type="entry name" value="Znf_C2H2_type"/>
</dbReference>
<sequence length="1026" mass="120941">MSNFITSYLLVTPLSCLEILIQVQQPLLAVNLLVKDIQQKMPRSSGGTQQPHQWREVLGTMLPQQYDHLQPPGGAADFSVYGDQRGDEGVFCDLCGKRFYRKQNLINHKREVHDKMNVVTCELCGAEACNKYNLARHMRTKHSDSRNHTCHECGKSFKLRHHMTRHIMNRSCADSNAPSAPPDNIHYDNGRWRHPNPMKPKLLQMTNMFGIRKYYREDLEHFTPREREDWVLEQFAAYDDELRNNPGDDFVEEVLKRLQKETKRWISWNHRAFGPVKSRAQILHLSQWVKNLKRRGFIYTSGDTDDDVDVLDQFEDHVLRFDILLDTFKANIYNPLADFFYDDDEAALDLQDIIFELDSALDAWKGLMSWEDVDASLFTFASKGCVDGLTCRQGQRDFGLVLRLLPDLSEKAHESLRLVRRWRLMQAVDKAEASTPRKYGKGDTPAKAYGKSSKKHAAARNDEDEMRDEDEPSAVDDDQTRTSFSVEISKRRKFKGQYGNAKSDLAKYESRCQELEAEIQSQRNRVKDLEKQLRTAQRKFNKFENEVRGEKRNYRKLRERLQAMKKDNKQLESHLDNTTDKYHSVVAQMQQILRRSRQLRDYQNQAKEKVEGSQKELKEANEQIKALLNERKALKRKCAFLKTRAQNNDAKAVHMESQLDKTKEHGQYTEKELFKAREELKKLQDKLSINEKKTQNMEEKLFQARERADTILKELKEKEKRAEQLEQEHTQLLDIFRELPKRKEKPLSNYQLDVIAANIEDFWPDVAKTLGMSRTTTDHLRRDYSDEKNRSRAMLYEWKARSAEKATMKSLVAALIAMGYGHQDTKAVFQNQLTKKALKTKELKDRQAVKEESSGRGSSGSSGYESNAKAPTTCDFDGDREYESLPKIHDREYESAKKNDPDYDYDSRRHDRDYERDDRDYDRRDNEYDRDGREYDKDGHEYNGDREYDRDDRDYGRDDRDYDRDDRDYDRDGREYDRGEYDRDDPEYETAQERRDPEYDYDAMLKKDDYLPKMRGRERTAPEIEY</sequence>
<feature type="signal peptide" evidence="4">
    <location>
        <begin position="1"/>
        <end position="16"/>
    </location>
</feature>
<feature type="domain" description="C2H2-type" evidence="6">
    <location>
        <begin position="90"/>
        <end position="113"/>
    </location>
</feature>
<evidence type="ECO:0000313" key="7">
    <source>
        <dbReference type="EMBL" id="EEN66925.1"/>
    </source>
</evidence>
<dbReference type="SUPFAM" id="SSF57667">
    <property type="entry name" value="beta-beta-alpha zinc fingers"/>
    <property type="match status" value="2"/>
</dbReference>
<keyword evidence="1" id="KW-0863">Zinc-finger</keyword>
<proteinExistence type="predicted"/>
<dbReference type="CDD" id="cd01670">
    <property type="entry name" value="Death"/>
    <property type="match status" value="1"/>
</dbReference>
<feature type="coiled-coil region" evidence="2">
    <location>
        <begin position="673"/>
        <end position="735"/>
    </location>
</feature>
<dbReference type="InterPro" id="IPR036236">
    <property type="entry name" value="Znf_C2H2_sf"/>
</dbReference>
<reference evidence="7" key="1">
    <citation type="journal article" date="2008" name="Nature">
        <title>The amphioxus genome and the evolution of the chordate karyotype.</title>
        <authorList>
            <consortium name="US DOE Joint Genome Institute (JGI-PGF)"/>
            <person name="Putnam N.H."/>
            <person name="Butts T."/>
            <person name="Ferrier D.E.K."/>
            <person name="Furlong R.F."/>
            <person name="Hellsten U."/>
            <person name="Kawashima T."/>
            <person name="Robinson-Rechavi M."/>
            <person name="Shoguchi E."/>
            <person name="Terry A."/>
            <person name="Yu J.-K."/>
            <person name="Benito-Gutierrez E.L."/>
            <person name="Dubchak I."/>
            <person name="Garcia-Fernandez J."/>
            <person name="Gibson-Brown J.J."/>
            <person name="Grigoriev I.V."/>
            <person name="Horton A.C."/>
            <person name="de Jong P.J."/>
            <person name="Jurka J."/>
            <person name="Kapitonov V.V."/>
            <person name="Kohara Y."/>
            <person name="Kuroki Y."/>
            <person name="Lindquist E."/>
            <person name="Lucas S."/>
            <person name="Osoegawa K."/>
            <person name="Pennacchio L.A."/>
            <person name="Salamov A.A."/>
            <person name="Satou Y."/>
            <person name="Sauka-Spengler T."/>
            <person name="Schmutz J."/>
            <person name="Shin-I T."/>
            <person name="Toyoda A."/>
            <person name="Bronner-Fraser M."/>
            <person name="Fujiyama A."/>
            <person name="Holland L.Z."/>
            <person name="Holland P.W.H."/>
            <person name="Satoh N."/>
            <person name="Rokhsar D.S."/>
        </authorList>
    </citation>
    <scope>NUCLEOTIDE SEQUENCE [LARGE SCALE GENOMIC DNA]</scope>
    <source>
        <strain evidence="7">S238N-H82</strain>
        <tissue evidence="7">Testes</tissue>
    </source>
</reference>
<dbReference type="eggNOG" id="KOG1721">
    <property type="taxonomic scope" value="Eukaryota"/>
</dbReference>
<evidence type="ECO:0000256" key="4">
    <source>
        <dbReference type="SAM" id="SignalP"/>
    </source>
</evidence>
<dbReference type="PROSITE" id="PS00028">
    <property type="entry name" value="ZINC_FINGER_C2H2_1"/>
    <property type="match status" value="1"/>
</dbReference>
<dbReference type="Gene3D" id="1.20.5.340">
    <property type="match status" value="2"/>
</dbReference>
<feature type="chain" id="PRO_5002934936" description="Death domain-containing protein" evidence="4">
    <location>
        <begin position="17"/>
        <end position="1026"/>
    </location>
</feature>
<evidence type="ECO:0000256" key="1">
    <source>
        <dbReference type="PROSITE-ProRule" id="PRU00042"/>
    </source>
</evidence>
<dbReference type="PROSITE" id="PS50157">
    <property type="entry name" value="ZINC_FINGER_C2H2_2"/>
    <property type="match status" value="3"/>
</dbReference>
<name>C3XYP0_BRAFL</name>
<feature type="compositionally biased region" description="Acidic residues" evidence="3">
    <location>
        <begin position="462"/>
        <end position="477"/>
    </location>
</feature>
<organism>
    <name type="scientific">Branchiostoma floridae</name>
    <name type="common">Florida lancelet</name>
    <name type="synonym">Amphioxus</name>
    <dbReference type="NCBI Taxonomy" id="7739"/>
    <lineage>
        <taxon>Eukaryota</taxon>
        <taxon>Metazoa</taxon>
        <taxon>Chordata</taxon>
        <taxon>Cephalochordata</taxon>
        <taxon>Leptocardii</taxon>
        <taxon>Amphioxiformes</taxon>
        <taxon>Branchiostomatidae</taxon>
        <taxon>Branchiostoma</taxon>
    </lineage>
</organism>
<dbReference type="InterPro" id="IPR011029">
    <property type="entry name" value="DEATH-like_dom_sf"/>
</dbReference>
<feature type="coiled-coil region" evidence="2">
    <location>
        <begin position="498"/>
        <end position="644"/>
    </location>
</feature>
<dbReference type="PROSITE" id="PS50017">
    <property type="entry name" value="DEATH_DOMAIN"/>
    <property type="match status" value="1"/>
</dbReference>
<dbReference type="EMBL" id="GG666473">
    <property type="protein sequence ID" value="EEN66925.1"/>
    <property type="molecule type" value="Genomic_DNA"/>
</dbReference>
<dbReference type="Gene3D" id="3.30.160.60">
    <property type="entry name" value="Classic Zinc Finger"/>
    <property type="match status" value="2"/>
</dbReference>
<keyword evidence="2" id="KW-0175">Coiled coil</keyword>
<dbReference type="SMART" id="SM00355">
    <property type="entry name" value="ZnF_C2H2"/>
    <property type="match status" value="3"/>
</dbReference>
<dbReference type="Pfam" id="PF00096">
    <property type="entry name" value="zf-C2H2"/>
    <property type="match status" value="3"/>
</dbReference>
<feature type="compositionally biased region" description="Low complexity" evidence="3">
    <location>
        <begin position="855"/>
        <end position="866"/>
    </location>
</feature>
<gene>
    <name evidence="7" type="ORF">BRAFLDRAFT_91512</name>
</gene>
<evidence type="ECO:0000259" key="5">
    <source>
        <dbReference type="PROSITE" id="PS50017"/>
    </source>
</evidence>
<dbReference type="AlphaFoldDB" id="C3XYP0"/>
<dbReference type="GO" id="GO:0008270">
    <property type="term" value="F:zinc ion binding"/>
    <property type="evidence" value="ECO:0007669"/>
    <property type="project" value="UniProtKB-KW"/>
</dbReference>
<keyword evidence="1" id="KW-0479">Metal-binding</keyword>
<feature type="compositionally biased region" description="Basic and acidic residues" evidence="3">
    <location>
        <begin position="991"/>
        <end position="1026"/>
    </location>
</feature>
<feature type="region of interest" description="Disordered" evidence="3">
    <location>
        <begin position="433"/>
        <end position="481"/>
    </location>
</feature>
<feature type="compositionally biased region" description="Basic and acidic residues" evidence="3">
    <location>
        <begin position="843"/>
        <end position="854"/>
    </location>
</feature>